<reference evidence="1 2" key="1">
    <citation type="submission" date="2018-06" db="EMBL/GenBank/DDBJ databases">
        <authorList>
            <person name="Strepis N."/>
        </authorList>
    </citation>
    <scope>NUCLEOTIDE SEQUENCE [LARGE SCALE GENOMIC DNA]</scope>
    <source>
        <strain evidence="1">LUCI</strain>
    </source>
</reference>
<dbReference type="AlphaFoldDB" id="A0A498RB82"/>
<gene>
    <name evidence="1" type="ORF">LUCI_3412</name>
</gene>
<evidence type="ECO:0000313" key="1">
    <source>
        <dbReference type="EMBL" id="VBB08147.1"/>
    </source>
</evidence>
<name>A0A498RB82_9FIRM</name>
<dbReference type="RefSeq" id="WP_165866032.1">
    <property type="nucleotide sequence ID" value="NZ_UPPP01000083.1"/>
</dbReference>
<dbReference type="Proteomes" id="UP000277811">
    <property type="component" value="Unassembled WGS sequence"/>
</dbReference>
<sequence>MLECNANMPTLQDRQINLQVTVALWQKMLADFPYSVLEQAVAKVIMQSKIFPTVAEIREAAESLMQKANFLPSAEEAWDEVMCKIDPYRKPTWSHCLVNRP</sequence>
<evidence type="ECO:0000313" key="2">
    <source>
        <dbReference type="Proteomes" id="UP000277811"/>
    </source>
</evidence>
<dbReference type="EMBL" id="UPPP01000083">
    <property type="protein sequence ID" value="VBB08147.1"/>
    <property type="molecule type" value="Genomic_DNA"/>
</dbReference>
<accession>A0A498RB82</accession>
<proteinExistence type="predicted"/>
<protein>
    <submittedName>
        <fullName evidence="1">Loader and inhibitor of phage g40p</fullName>
    </submittedName>
</protein>
<dbReference type="Gene3D" id="1.10.8.200">
    <property type="entry name" value="Replisome organizer (g39p helicase loader/inhibitor protein)"/>
    <property type="match status" value="1"/>
</dbReference>
<organism evidence="1 2">
    <name type="scientific">Lucifera butyrica</name>
    <dbReference type="NCBI Taxonomy" id="1351585"/>
    <lineage>
        <taxon>Bacteria</taxon>
        <taxon>Bacillati</taxon>
        <taxon>Bacillota</taxon>
        <taxon>Negativicutes</taxon>
        <taxon>Veillonellales</taxon>
        <taxon>Veillonellaceae</taxon>
        <taxon>Lucifera</taxon>
    </lineage>
</organism>
<keyword evidence="2" id="KW-1185">Reference proteome</keyword>